<organism evidence="1 2">
    <name type="scientific">Kytococcus schroeteri</name>
    <dbReference type="NCBI Taxonomy" id="138300"/>
    <lineage>
        <taxon>Bacteria</taxon>
        <taxon>Bacillati</taxon>
        <taxon>Actinomycetota</taxon>
        <taxon>Actinomycetes</taxon>
        <taxon>Micrococcales</taxon>
        <taxon>Kytococcaceae</taxon>
        <taxon>Kytococcus</taxon>
    </lineage>
</organism>
<feature type="non-terminal residue" evidence="1">
    <location>
        <position position="1"/>
    </location>
</feature>
<name>A0A2I1P7W9_9MICO</name>
<evidence type="ECO:0000313" key="1">
    <source>
        <dbReference type="EMBL" id="PKZ40719.1"/>
    </source>
</evidence>
<dbReference type="EMBL" id="PKIZ01000083">
    <property type="protein sequence ID" value="PKZ40719.1"/>
    <property type="molecule type" value="Genomic_DNA"/>
</dbReference>
<protein>
    <recommendedName>
        <fullName evidence="3">RHS repeat protein</fullName>
    </recommendedName>
</protein>
<dbReference type="Gene3D" id="2.180.10.10">
    <property type="entry name" value="RHS repeat-associated core"/>
    <property type="match status" value="1"/>
</dbReference>
<sequence length="121" mass="12721">DPFGRLTSITNPAATITYTRDTYGRAISETTRLASGEETRHALDLSATGMLTGEHLTLPVAGTITTGYGRNAAGEITSSTITQHTTPAVTHDHHTDTSAPAGLDHAGRLLAELTYTTNTRG</sequence>
<accession>A0A2I1P7W9</accession>
<proteinExistence type="predicted"/>
<reference evidence="1 2" key="1">
    <citation type="submission" date="2017-12" db="EMBL/GenBank/DDBJ databases">
        <title>Phylogenetic diversity of female urinary microbiome.</title>
        <authorList>
            <person name="Thomas-White K."/>
            <person name="Wolfe A.J."/>
        </authorList>
    </citation>
    <scope>NUCLEOTIDE SEQUENCE [LARGE SCALE GENOMIC DNA]</scope>
    <source>
        <strain evidence="1 2">UMB1298</strain>
    </source>
</reference>
<comment type="caution">
    <text evidence="1">The sequence shown here is derived from an EMBL/GenBank/DDBJ whole genome shotgun (WGS) entry which is preliminary data.</text>
</comment>
<dbReference type="AlphaFoldDB" id="A0A2I1P7W9"/>
<evidence type="ECO:0000313" key="2">
    <source>
        <dbReference type="Proteomes" id="UP000234206"/>
    </source>
</evidence>
<evidence type="ECO:0008006" key="3">
    <source>
        <dbReference type="Google" id="ProtNLM"/>
    </source>
</evidence>
<dbReference type="OrthoDB" id="4389638at2"/>
<dbReference type="InterPro" id="IPR006530">
    <property type="entry name" value="YD"/>
</dbReference>
<gene>
    <name evidence="1" type="ORF">CYJ76_11605</name>
</gene>
<keyword evidence="2" id="KW-1185">Reference proteome</keyword>
<feature type="non-terminal residue" evidence="1">
    <location>
        <position position="121"/>
    </location>
</feature>
<dbReference type="Proteomes" id="UP000234206">
    <property type="component" value="Unassembled WGS sequence"/>
</dbReference>
<dbReference type="NCBIfam" id="TIGR01643">
    <property type="entry name" value="YD_repeat_2x"/>
    <property type="match status" value="1"/>
</dbReference>
<dbReference type="RefSeq" id="WP_144043105.1">
    <property type="nucleotide sequence ID" value="NZ_PKIZ01000083.1"/>
</dbReference>